<dbReference type="STRING" id="871652.SAMN04515673_1153"/>
<dbReference type="Proteomes" id="UP000199302">
    <property type="component" value="Unassembled WGS sequence"/>
</dbReference>
<evidence type="ECO:0000313" key="1">
    <source>
        <dbReference type="EMBL" id="SFR18864.1"/>
    </source>
</evidence>
<dbReference type="OrthoDB" id="5288220at2"/>
<dbReference type="Pfam" id="PF05621">
    <property type="entry name" value="TniB"/>
    <property type="match status" value="1"/>
</dbReference>
<accession>A0A1I6EM63</accession>
<evidence type="ECO:0000313" key="2">
    <source>
        <dbReference type="Proteomes" id="UP000199302"/>
    </source>
</evidence>
<reference evidence="1 2" key="1">
    <citation type="submission" date="2016-10" db="EMBL/GenBank/DDBJ databases">
        <authorList>
            <person name="de Groot N.N."/>
        </authorList>
    </citation>
    <scope>NUCLEOTIDE SEQUENCE [LARGE SCALE GENOMIC DNA]</scope>
    <source>
        <strain evidence="2">KMM 9023,NRIC 0796,JCM 17311,KCTC 23692</strain>
    </source>
</reference>
<sequence length="312" mass="34275">MTTDTQRSKQEIRAAVAGIRGSYIATKRDGYFATALDRLIATNEQTAIAEPVRFTSTGEARGIIVVDGAGGGKTSLVQRGLAMHPGLKPSETSRPVVSITVPNPATLKSVAQEALKATGYTGGEKKRTVWEMWELLRERFKMLGTVVFWIDEAHDLFPHGSKSEAPHILKTFKSLMQGDGAVIVILSGIESLWDSISFDHQVQRRYSKFELPPVTASTDSNLIWKLMVSFCERVGLEPPKAGDLLERIIHAGRKRFGLCIEQMISAIEIALLRGDTTLAAQHFADAFFAQEACSVSDNVFLSPRWSSIKLIA</sequence>
<dbReference type="InterPro" id="IPR027417">
    <property type="entry name" value="P-loop_NTPase"/>
</dbReference>
<proteinExistence type="predicted"/>
<name>A0A1I6EM63_9RHOB</name>
<gene>
    <name evidence="1" type="ORF">SAMN04515673_1153</name>
</gene>
<dbReference type="RefSeq" id="WP_092082353.1">
    <property type="nucleotide sequence ID" value="NZ_FOYI01000015.1"/>
</dbReference>
<dbReference type="AlphaFoldDB" id="A0A1I6EM63"/>
<protein>
    <submittedName>
        <fullName evidence="1">AAA domain-containing protein</fullName>
    </submittedName>
</protein>
<organism evidence="1 2">
    <name type="scientific">Poseidonocella sedimentorum</name>
    <dbReference type="NCBI Taxonomy" id="871652"/>
    <lineage>
        <taxon>Bacteria</taxon>
        <taxon>Pseudomonadati</taxon>
        <taxon>Pseudomonadota</taxon>
        <taxon>Alphaproteobacteria</taxon>
        <taxon>Rhodobacterales</taxon>
        <taxon>Roseobacteraceae</taxon>
        <taxon>Poseidonocella</taxon>
    </lineage>
</organism>
<dbReference type="EMBL" id="FOYI01000015">
    <property type="protein sequence ID" value="SFR18864.1"/>
    <property type="molecule type" value="Genomic_DNA"/>
</dbReference>
<keyword evidence="2" id="KW-1185">Reference proteome</keyword>
<dbReference type="SUPFAM" id="SSF52540">
    <property type="entry name" value="P-loop containing nucleoside triphosphate hydrolases"/>
    <property type="match status" value="1"/>
</dbReference>
<dbReference type="Gene3D" id="3.40.50.300">
    <property type="entry name" value="P-loop containing nucleotide triphosphate hydrolases"/>
    <property type="match status" value="1"/>
</dbReference>
<dbReference type="InterPro" id="IPR008868">
    <property type="entry name" value="TniB"/>
</dbReference>